<feature type="transmembrane region" description="Helical" evidence="1">
    <location>
        <begin position="92"/>
        <end position="111"/>
    </location>
</feature>
<dbReference type="Pfam" id="PF01478">
    <property type="entry name" value="Peptidase_A24"/>
    <property type="match status" value="1"/>
</dbReference>
<dbReference type="Gene3D" id="1.20.120.1220">
    <property type="match status" value="1"/>
</dbReference>
<protein>
    <submittedName>
        <fullName evidence="4">A24 family peptidase</fullName>
    </submittedName>
    <submittedName>
        <fullName evidence="3">Prepilin peptidase</fullName>
    </submittedName>
</protein>
<dbReference type="GO" id="GO:0004190">
    <property type="term" value="F:aspartic-type endopeptidase activity"/>
    <property type="evidence" value="ECO:0007669"/>
    <property type="project" value="InterPro"/>
</dbReference>
<dbReference type="AlphaFoldDB" id="A0A135NPJ5"/>
<reference evidence="3 6" key="1">
    <citation type="submission" date="2020-07" db="EMBL/GenBank/DDBJ databases">
        <title>Diversity of carbapenemase encoding genes among Pseudomonas putida group clinical isolates in a tertiary Brazilian hospital.</title>
        <authorList>
            <person name="Alberto-Lei F."/>
            <person name="Nodari C.S."/>
            <person name="Streling A.P."/>
            <person name="Paulino J.T."/>
            <person name="Bessa-Neto F.O."/>
            <person name="Cayo R."/>
            <person name="Gales A.C."/>
        </authorList>
    </citation>
    <scope>NUCLEOTIDE SEQUENCE [LARGE SCALE GENOMIC DNA]</scope>
    <source>
        <strain evidence="3 6">14802</strain>
    </source>
</reference>
<reference evidence="5 7" key="2">
    <citation type="submission" date="2021-08" db="EMBL/GenBank/DDBJ databases">
        <title>Bactericidal Effect of Pseudomonas oryziphila sp. nov., a novel Pseudomonas Species Against Xanthomonas oryzae Reduces Disease Severity of Bacterial Leaf Streak of Rice.</title>
        <authorList>
            <person name="Yang R."/>
            <person name="Li S."/>
            <person name="Li Y."/>
            <person name="Yan Y."/>
            <person name="Fang Y."/>
            <person name="Zou L."/>
            <person name="Chen G."/>
        </authorList>
    </citation>
    <scope>NUCLEOTIDE SEQUENCE [LARGE SCALE GENOMIC DNA]</scope>
    <source>
        <strain evidence="5 7">DSM 17497</strain>
    </source>
</reference>
<evidence type="ECO:0000313" key="5">
    <source>
        <dbReference type="EMBL" id="QZP27548.1"/>
    </source>
</evidence>
<evidence type="ECO:0000313" key="7">
    <source>
        <dbReference type="Proteomes" id="UP000825591"/>
    </source>
</evidence>
<dbReference type="EMBL" id="JAOCGG010000021">
    <property type="protein sequence ID" value="MDH1631034.1"/>
    <property type="molecule type" value="Genomic_DNA"/>
</dbReference>
<dbReference type="Proteomes" id="UP000541770">
    <property type="component" value="Unassembled WGS sequence"/>
</dbReference>
<dbReference type="Proteomes" id="UP000825591">
    <property type="component" value="Chromosome"/>
</dbReference>
<keyword evidence="7" id="KW-1185">Reference proteome</keyword>
<reference evidence="4" key="3">
    <citation type="submission" date="2022-09" db="EMBL/GenBank/DDBJ databases">
        <title>Intensive care unit water sources are persistently colonized with multi-drug resistant bacteria and are the site of extensive horizontal gene transfer of antibiotic resistance genes.</title>
        <authorList>
            <person name="Diorio-Toth L."/>
        </authorList>
    </citation>
    <scope>NUCLEOTIDE SEQUENCE</scope>
    <source>
        <strain evidence="4">GD03782</strain>
    </source>
</reference>
<dbReference type="STRING" id="1388763.O165_019255"/>
<evidence type="ECO:0000313" key="3">
    <source>
        <dbReference type="EMBL" id="MBA6067731.1"/>
    </source>
</evidence>
<evidence type="ECO:0000256" key="1">
    <source>
        <dbReference type="SAM" id="Phobius"/>
    </source>
</evidence>
<keyword evidence="1" id="KW-0812">Transmembrane</keyword>
<dbReference type="EMBL" id="JACGDE010000020">
    <property type="protein sequence ID" value="MBA6067731.1"/>
    <property type="molecule type" value="Genomic_DNA"/>
</dbReference>
<dbReference type="RefSeq" id="WP_028691368.1">
    <property type="nucleotide sequence ID" value="NZ_BQIL01000032.1"/>
</dbReference>
<accession>A0A135NPJ5</accession>
<dbReference type="InterPro" id="IPR000045">
    <property type="entry name" value="Prepilin_IV_endopep_pep"/>
</dbReference>
<keyword evidence="1" id="KW-0472">Membrane</keyword>
<sequence>MQSIVLLMWLALCTEQDVRERQISNALTLGVAACALAWLFATGRSWIGADASEAGWALAIVMLLTLPGYMLGRFGAGDVKLMGALALATSPQYVLGTFIGAGVTVLAWMFGRRRLWTLLNPKVKKRLQALAEQVGDKQPFAPYVLAGFLLTAVWIQ</sequence>
<evidence type="ECO:0000313" key="4">
    <source>
        <dbReference type="EMBL" id="MDH1631034.1"/>
    </source>
</evidence>
<dbReference type="Proteomes" id="UP001160882">
    <property type="component" value="Unassembled WGS sequence"/>
</dbReference>
<organism evidence="3 6">
    <name type="scientific">Pseudomonas mosselii</name>
    <dbReference type="NCBI Taxonomy" id="78327"/>
    <lineage>
        <taxon>Bacteria</taxon>
        <taxon>Pseudomonadati</taxon>
        <taxon>Pseudomonadota</taxon>
        <taxon>Gammaproteobacteria</taxon>
        <taxon>Pseudomonadales</taxon>
        <taxon>Pseudomonadaceae</taxon>
        <taxon>Pseudomonas</taxon>
    </lineage>
</organism>
<keyword evidence="1" id="KW-1133">Transmembrane helix</keyword>
<name>A0A135NPJ5_9PSED</name>
<evidence type="ECO:0000259" key="2">
    <source>
        <dbReference type="Pfam" id="PF01478"/>
    </source>
</evidence>
<dbReference type="KEGG" id="pmol:CLJ08_16605"/>
<feature type="transmembrane region" description="Helical" evidence="1">
    <location>
        <begin position="54"/>
        <end position="72"/>
    </location>
</feature>
<proteinExistence type="predicted"/>
<dbReference type="GeneID" id="58770232"/>
<feature type="transmembrane region" description="Helical" evidence="1">
    <location>
        <begin position="26"/>
        <end position="47"/>
    </location>
</feature>
<dbReference type="EMBL" id="CP081966">
    <property type="protein sequence ID" value="QZP27548.1"/>
    <property type="molecule type" value="Genomic_DNA"/>
</dbReference>
<evidence type="ECO:0000313" key="6">
    <source>
        <dbReference type="Proteomes" id="UP000541770"/>
    </source>
</evidence>
<gene>
    <name evidence="3" type="ORF">H4C75_23625</name>
    <name evidence="5" type="ORF">K5H97_04095</name>
    <name evidence="4" type="ORF">N5I14_12350</name>
</gene>
<feature type="domain" description="Prepilin type IV endopeptidase peptidase" evidence="2">
    <location>
        <begin position="4"/>
        <end position="108"/>
    </location>
</feature>
<dbReference type="GO" id="GO:0016020">
    <property type="term" value="C:membrane"/>
    <property type="evidence" value="ECO:0007669"/>
    <property type="project" value="InterPro"/>
</dbReference>